<sequence length="117" mass="12576">MLAAVLLSAGTVSVAAAGYAMWSNGMDAVISATNEQKQLLQDNGISSFIGKSSTSNGITVTAGQTIVDNYFAYLTFEVEGYIPEDEYQPDFMDMKIRIDGKEPEASAGRHAIPDLIY</sequence>
<evidence type="ECO:0000313" key="3">
    <source>
        <dbReference type="EMBL" id="HIV25645.1"/>
    </source>
</evidence>
<reference evidence="3" key="2">
    <citation type="journal article" date="2021" name="PeerJ">
        <title>Extensive microbial diversity within the chicken gut microbiome revealed by metagenomics and culture.</title>
        <authorList>
            <person name="Gilroy R."/>
            <person name="Ravi A."/>
            <person name="Getino M."/>
            <person name="Pursley I."/>
            <person name="Horton D.L."/>
            <person name="Alikhan N.F."/>
            <person name="Baker D."/>
            <person name="Gharbi K."/>
            <person name="Hall N."/>
            <person name="Watson M."/>
            <person name="Adriaenssens E.M."/>
            <person name="Foster-Nyarko E."/>
            <person name="Jarju S."/>
            <person name="Secka A."/>
            <person name="Antonio M."/>
            <person name="Oren A."/>
            <person name="Chaudhuri R.R."/>
            <person name="La Ragione R."/>
            <person name="Hildebrand F."/>
            <person name="Pallen M.J."/>
        </authorList>
    </citation>
    <scope>NUCLEOTIDE SEQUENCE</scope>
    <source>
        <strain evidence="3">CHK188-20938</strain>
    </source>
</reference>
<dbReference type="InterPro" id="IPR025436">
    <property type="entry name" value="DUF4179"/>
</dbReference>
<dbReference type="Proteomes" id="UP000824169">
    <property type="component" value="Unassembled WGS sequence"/>
</dbReference>
<feature type="domain" description="DUF4179" evidence="2">
    <location>
        <begin position="3"/>
        <end position="79"/>
    </location>
</feature>
<evidence type="ECO:0000313" key="4">
    <source>
        <dbReference type="Proteomes" id="UP000824169"/>
    </source>
</evidence>
<protein>
    <submittedName>
        <fullName evidence="3">DUF4179 domain-containing protein</fullName>
    </submittedName>
</protein>
<name>A0A9D1TAQ3_9FIRM</name>
<dbReference type="Pfam" id="PF13786">
    <property type="entry name" value="DUF4179"/>
    <property type="match status" value="1"/>
</dbReference>
<accession>A0A9D1TAQ3</accession>
<gene>
    <name evidence="3" type="ORF">IAB71_07690</name>
</gene>
<evidence type="ECO:0000256" key="1">
    <source>
        <dbReference type="SAM" id="SignalP"/>
    </source>
</evidence>
<dbReference type="EMBL" id="DVOO01000022">
    <property type="protein sequence ID" value="HIV25645.1"/>
    <property type="molecule type" value="Genomic_DNA"/>
</dbReference>
<feature type="chain" id="PRO_5039635829" evidence="1">
    <location>
        <begin position="18"/>
        <end position="117"/>
    </location>
</feature>
<evidence type="ECO:0000259" key="2">
    <source>
        <dbReference type="Pfam" id="PF13786"/>
    </source>
</evidence>
<comment type="caution">
    <text evidence="3">The sequence shown here is derived from an EMBL/GenBank/DDBJ whole genome shotgun (WGS) entry which is preliminary data.</text>
</comment>
<keyword evidence="1" id="KW-0732">Signal</keyword>
<feature type="signal peptide" evidence="1">
    <location>
        <begin position="1"/>
        <end position="17"/>
    </location>
</feature>
<dbReference type="AlphaFoldDB" id="A0A9D1TAQ3"/>
<organism evidence="3 4">
    <name type="scientific">Candidatus Scatomonas pullistercoris</name>
    <dbReference type="NCBI Taxonomy" id="2840920"/>
    <lineage>
        <taxon>Bacteria</taxon>
        <taxon>Bacillati</taxon>
        <taxon>Bacillota</taxon>
        <taxon>Clostridia</taxon>
        <taxon>Lachnospirales</taxon>
        <taxon>Lachnospiraceae</taxon>
        <taxon>Lachnospiraceae incertae sedis</taxon>
        <taxon>Candidatus Scatomonas</taxon>
    </lineage>
</organism>
<proteinExistence type="predicted"/>
<reference evidence="3" key="1">
    <citation type="submission" date="2020-10" db="EMBL/GenBank/DDBJ databases">
        <authorList>
            <person name="Gilroy R."/>
        </authorList>
    </citation>
    <scope>NUCLEOTIDE SEQUENCE</scope>
    <source>
        <strain evidence="3">CHK188-20938</strain>
    </source>
</reference>
<dbReference type="Gene3D" id="2.60.40.1630">
    <property type="entry name" value="bacillus anthracis domain"/>
    <property type="match status" value="1"/>
</dbReference>